<dbReference type="PANTHER" id="PTHR43585">
    <property type="entry name" value="FUMIPYRROLE BIOSYNTHESIS PROTEIN C"/>
    <property type="match status" value="1"/>
</dbReference>
<evidence type="ECO:0000313" key="7">
    <source>
        <dbReference type="Proteomes" id="UP001500665"/>
    </source>
</evidence>
<evidence type="ECO:0000313" key="6">
    <source>
        <dbReference type="EMBL" id="GAA0948098.1"/>
    </source>
</evidence>
<dbReference type="InterPro" id="IPR052032">
    <property type="entry name" value="ATP-dep_AA_Ligase"/>
</dbReference>
<proteinExistence type="predicted"/>
<evidence type="ECO:0000259" key="5">
    <source>
        <dbReference type="PROSITE" id="PS50975"/>
    </source>
</evidence>
<accession>A0ABN1QW23</accession>
<dbReference type="RefSeq" id="WP_344239908.1">
    <property type="nucleotide sequence ID" value="NZ_BAAAHH010000007.1"/>
</dbReference>
<reference evidence="6 7" key="1">
    <citation type="journal article" date="2019" name="Int. J. Syst. Evol. Microbiol.">
        <title>The Global Catalogue of Microorganisms (GCM) 10K type strain sequencing project: providing services to taxonomists for standard genome sequencing and annotation.</title>
        <authorList>
            <consortium name="The Broad Institute Genomics Platform"/>
            <consortium name="The Broad Institute Genome Sequencing Center for Infectious Disease"/>
            <person name="Wu L."/>
            <person name="Ma J."/>
        </authorList>
    </citation>
    <scope>NUCLEOTIDE SEQUENCE [LARGE SCALE GENOMIC DNA]</scope>
    <source>
        <strain evidence="6 7">JCM 10696</strain>
    </source>
</reference>
<organism evidence="6 7">
    <name type="scientific">Actinocorallia libanotica</name>
    <dbReference type="NCBI Taxonomy" id="46162"/>
    <lineage>
        <taxon>Bacteria</taxon>
        <taxon>Bacillati</taxon>
        <taxon>Actinomycetota</taxon>
        <taxon>Actinomycetes</taxon>
        <taxon>Streptosporangiales</taxon>
        <taxon>Thermomonosporaceae</taxon>
        <taxon>Actinocorallia</taxon>
    </lineage>
</organism>
<keyword evidence="2 4" id="KW-0547">Nucleotide-binding</keyword>
<dbReference type="PANTHER" id="PTHR43585:SF2">
    <property type="entry name" value="ATP-GRASP ENZYME FSQD"/>
    <property type="match status" value="1"/>
</dbReference>
<dbReference type="GO" id="GO:0016874">
    <property type="term" value="F:ligase activity"/>
    <property type="evidence" value="ECO:0007669"/>
    <property type="project" value="UniProtKB-KW"/>
</dbReference>
<dbReference type="InterPro" id="IPR011761">
    <property type="entry name" value="ATP-grasp"/>
</dbReference>
<evidence type="ECO:0000256" key="2">
    <source>
        <dbReference type="ARBA" id="ARBA00022741"/>
    </source>
</evidence>
<dbReference type="Gene3D" id="3.30.470.20">
    <property type="entry name" value="ATP-grasp fold, B domain"/>
    <property type="match status" value="1"/>
</dbReference>
<dbReference type="EMBL" id="BAAAHH010000007">
    <property type="protein sequence ID" value="GAA0948098.1"/>
    <property type="molecule type" value="Genomic_DNA"/>
</dbReference>
<comment type="caution">
    <text evidence="6">The sequence shown here is derived from an EMBL/GenBank/DDBJ whole genome shotgun (WGS) entry which is preliminary data.</text>
</comment>
<evidence type="ECO:0000256" key="1">
    <source>
        <dbReference type="ARBA" id="ARBA00022598"/>
    </source>
</evidence>
<name>A0ABN1QW23_9ACTN</name>
<dbReference type="Proteomes" id="UP001500665">
    <property type="component" value="Unassembled WGS sequence"/>
</dbReference>
<keyword evidence="1 6" id="KW-0436">Ligase</keyword>
<evidence type="ECO:0000256" key="4">
    <source>
        <dbReference type="PROSITE-ProRule" id="PRU00409"/>
    </source>
</evidence>
<keyword evidence="7" id="KW-1185">Reference proteome</keyword>
<protein>
    <submittedName>
        <fullName evidence="6">Carboxylate--amine ligase</fullName>
    </submittedName>
</protein>
<dbReference type="SUPFAM" id="SSF56059">
    <property type="entry name" value="Glutathione synthetase ATP-binding domain-like"/>
    <property type="match status" value="1"/>
</dbReference>
<dbReference type="PROSITE" id="PS50975">
    <property type="entry name" value="ATP_GRASP"/>
    <property type="match status" value="1"/>
</dbReference>
<keyword evidence="3 4" id="KW-0067">ATP-binding</keyword>
<sequence length="360" mass="39483">MQVFFIAGKATDSVTHGFLPAAARLGLDVTILTDRPEEHTGHRVLPCDVTDYREIVHAGRPDAYFSNSDHLQAATALAAEFHGLPGKDWKAALRCKNKHLMRAHLGDVWSTPFPVPRDAPYPLVVKPREGVASEDVVLVRSPDELALLPAPRRPMVAEEYLRGELHTLETLNGRVLGSFHTTLSPEPHFIEERLDWAPPPPETPQVLAQLAELGVGFGACHTEFVVRDGRARIVEVNYRMIGDHCDFLLAELLGRDLFADVLLTHLGEPPVFEPATGLAATVDYLVADRSGVLRGAPEPGVTRHGEATVTYRPQRSSGDVITLTRTNRDYLGTIQVVGPDRAAVEGALAQFRRTGTWSVD</sequence>
<evidence type="ECO:0000256" key="3">
    <source>
        <dbReference type="ARBA" id="ARBA00022840"/>
    </source>
</evidence>
<gene>
    <name evidence="6" type="ORF">GCM10009550_24170</name>
</gene>
<feature type="domain" description="ATP-grasp" evidence="5">
    <location>
        <begin position="76"/>
        <end position="266"/>
    </location>
</feature>